<dbReference type="SUPFAM" id="SSF55681">
    <property type="entry name" value="Class II aaRS and biotin synthetases"/>
    <property type="match status" value="1"/>
</dbReference>
<dbReference type="PROSITE" id="PS51733">
    <property type="entry name" value="BPL_LPL_CATALYTIC"/>
    <property type="match status" value="1"/>
</dbReference>
<dbReference type="PANTHER" id="PTHR12835">
    <property type="entry name" value="BIOTIN PROTEIN LIGASE"/>
    <property type="match status" value="1"/>
</dbReference>
<dbReference type="InterPro" id="IPR004143">
    <property type="entry name" value="BPL_LPL_catalytic"/>
</dbReference>
<keyword evidence="1" id="KW-0436">Ligase</keyword>
<proteinExistence type="predicted"/>
<evidence type="ECO:0000313" key="3">
    <source>
        <dbReference type="EMBL" id="SVA82848.1"/>
    </source>
</evidence>
<dbReference type="InterPro" id="IPR004408">
    <property type="entry name" value="Biotin_CoA_COase_ligase"/>
</dbReference>
<dbReference type="Gene3D" id="2.30.30.100">
    <property type="match status" value="1"/>
</dbReference>
<evidence type="ECO:0000256" key="1">
    <source>
        <dbReference type="ARBA" id="ARBA00022598"/>
    </source>
</evidence>
<feature type="domain" description="BPL/LPL catalytic" evidence="2">
    <location>
        <begin position="54"/>
        <end position="233"/>
    </location>
</feature>
<evidence type="ECO:0000259" key="2">
    <source>
        <dbReference type="PROSITE" id="PS51733"/>
    </source>
</evidence>
<dbReference type="GO" id="GO:0005737">
    <property type="term" value="C:cytoplasm"/>
    <property type="evidence" value="ECO:0007669"/>
    <property type="project" value="TreeGrafter"/>
</dbReference>
<dbReference type="PANTHER" id="PTHR12835:SF5">
    <property type="entry name" value="BIOTIN--PROTEIN LIGASE"/>
    <property type="match status" value="1"/>
</dbReference>
<organism evidence="3">
    <name type="scientific">marine metagenome</name>
    <dbReference type="NCBI Taxonomy" id="408172"/>
    <lineage>
        <taxon>unclassified sequences</taxon>
        <taxon>metagenomes</taxon>
        <taxon>ecological metagenomes</taxon>
    </lineage>
</organism>
<protein>
    <recommendedName>
        <fullName evidence="2">BPL/LPL catalytic domain-containing protein</fullName>
    </recommendedName>
</protein>
<dbReference type="InterPro" id="IPR045864">
    <property type="entry name" value="aa-tRNA-synth_II/BPL/LPL"/>
</dbReference>
<accession>A0A381Z0N0</accession>
<gene>
    <name evidence="3" type="ORF">METZ01_LOCUS135702</name>
</gene>
<name>A0A381Z0N0_9ZZZZ</name>
<dbReference type="NCBIfam" id="TIGR00121">
    <property type="entry name" value="birA_ligase"/>
    <property type="match status" value="1"/>
</dbReference>
<dbReference type="EMBL" id="UINC01019550">
    <property type="protein sequence ID" value="SVA82848.1"/>
    <property type="molecule type" value="Genomic_DNA"/>
</dbReference>
<dbReference type="AlphaFoldDB" id="A0A381Z0N0"/>
<dbReference type="Gene3D" id="3.30.930.10">
    <property type="entry name" value="Bira Bifunctional Protein, Domain 2"/>
    <property type="match status" value="1"/>
</dbReference>
<dbReference type="Pfam" id="PF03099">
    <property type="entry name" value="BPL_LplA_LipB"/>
    <property type="match status" value="1"/>
</dbReference>
<sequence length="298" mass="32563">MVNEGRIELTGDSVLAKDLRFHGIEIVGDEARLPKDVRLLEPKKILERLRPEASEWLSSLRLLAHVESTNQCLMKMAEHAPIDGRVLIAEVQTGGRGRRGRTWISPFGRNIAMSIGMGLACPSSGIGAVSLVIGLAIAEVLRTVGVRNVELKWPNDVLIEGQKVSGILIELTNHSRPVEIVIGVGINIGARGVLMKGVEHEVADVADQIPDLSRSVLAGEIINLVHLYCREFERFGFRAFRDRWLDLHAYQDRRVVAVSGSGTIHGICRGISLSGALLIDDGEELIELIGGEITIRKG</sequence>
<reference evidence="3" key="1">
    <citation type="submission" date="2018-05" db="EMBL/GenBank/DDBJ databases">
        <authorList>
            <person name="Lanie J.A."/>
            <person name="Ng W.-L."/>
            <person name="Kazmierczak K.M."/>
            <person name="Andrzejewski T.M."/>
            <person name="Davidsen T.M."/>
            <person name="Wayne K.J."/>
            <person name="Tettelin H."/>
            <person name="Glass J.I."/>
            <person name="Rusch D."/>
            <person name="Podicherti R."/>
            <person name="Tsui H.-C.T."/>
            <person name="Winkler M.E."/>
        </authorList>
    </citation>
    <scope>NUCLEOTIDE SEQUENCE</scope>
</reference>
<dbReference type="GO" id="GO:0004077">
    <property type="term" value="F:biotin--[biotin carboxyl-carrier protein] ligase activity"/>
    <property type="evidence" value="ECO:0007669"/>
    <property type="project" value="InterPro"/>
</dbReference>
<dbReference type="SUPFAM" id="SSF50037">
    <property type="entry name" value="C-terminal domain of transcriptional repressors"/>
    <property type="match status" value="1"/>
</dbReference>
<dbReference type="InterPro" id="IPR008988">
    <property type="entry name" value="Transcriptional_repressor_C"/>
</dbReference>